<sequence>MPVLEDDLQKLRQFFPYNLLLAALDLVDRDRVTEYQTTWGRSFYDVYGSTSNYAVTLDVIPDQPNFCTCPSYAFSVLISEENIMCKHILAVKIAKRLERCVTRRIAEDGFAGLASKIYPL</sequence>
<gene>
    <name evidence="3" type="ORF">SCHPADRAFT_818009</name>
</gene>
<dbReference type="GO" id="GO:0008270">
    <property type="term" value="F:zinc ion binding"/>
    <property type="evidence" value="ECO:0007669"/>
    <property type="project" value="UniProtKB-KW"/>
</dbReference>
<feature type="domain" description="SWIM-type" evidence="2">
    <location>
        <begin position="53"/>
        <end position="96"/>
    </location>
</feature>
<dbReference type="PROSITE" id="PS50966">
    <property type="entry name" value="ZF_SWIM"/>
    <property type="match status" value="1"/>
</dbReference>
<keyword evidence="4" id="KW-1185">Reference proteome</keyword>
<dbReference type="InterPro" id="IPR007527">
    <property type="entry name" value="Znf_SWIM"/>
</dbReference>
<accession>A0A0H2S6B7</accession>
<keyword evidence="1" id="KW-0479">Metal-binding</keyword>
<reference evidence="3 4" key="1">
    <citation type="submission" date="2015-04" db="EMBL/GenBank/DDBJ databases">
        <title>Complete genome sequence of Schizopora paradoxa KUC8140, a cosmopolitan wood degrader in East Asia.</title>
        <authorList>
            <consortium name="DOE Joint Genome Institute"/>
            <person name="Min B."/>
            <person name="Park H."/>
            <person name="Jang Y."/>
            <person name="Kim J.-J."/>
            <person name="Kim K.H."/>
            <person name="Pangilinan J."/>
            <person name="Lipzen A."/>
            <person name="Riley R."/>
            <person name="Grigoriev I.V."/>
            <person name="Spatafora J.W."/>
            <person name="Choi I.-G."/>
        </authorList>
    </citation>
    <scope>NUCLEOTIDE SEQUENCE [LARGE SCALE GENOMIC DNA]</scope>
    <source>
        <strain evidence="3 4">KUC8140</strain>
    </source>
</reference>
<dbReference type="Proteomes" id="UP000053477">
    <property type="component" value="Unassembled WGS sequence"/>
</dbReference>
<keyword evidence="1" id="KW-0863">Zinc-finger</keyword>
<dbReference type="AlphaFoldDB" id="A0A0H2S6B7"/>
<proteinExistence type="predicted"/>
<dbReference type="GO" id="GO:0097196">
    <property type="term" value="C:Shu complex"/>
    <property type="evidence" value="ECO:0007669"/>
    <property type="project" value="TreeGrafter"/>
</dbReference>
<keyword evidence="1" id="KW-0862">Zinc</keyword>
<evidence type="ECO:0000313" key="3">
    <source>
        <dbReference type="EMBL" id="KLO19454.1"/>
    </source>
</evidence>
<dbReference type="InParanoid" id="A0A0H2S6B7"/>
<dbReference type="PANTHER" id="PTHR28498:SF1">
    <property type="entry name" value="ZINC FINGER SWIM DOMAIN-CONTAINING PROTEIN 7"/>
    <property type="match status" value="1"/>
</dbReference>
<evidence type="ECO:0000256" key="1">
    <source>
        <dbReference type="PROSITE-ProRule" id="PRU00325"/>
    </source>
</evidence>
<evidence type="ECO:0000313" key="4">
    <source>
        <dbReference type="Proteomes" id="UP000053477"/>
    </source>
</evidence>
<protein>
    <recommendedName>
        <fullName evidence="2">SWIM-type domain-containing protein</fullName>
    </recommendedName>
</protein>
<dbReference type="PANTHER" id="PTHR28498">
    <property type="entry name" value="ZINC FINGER SWIM DOMAIN-CONTAINING PROTEIN 7"/>
    <property type="match status" value="1"/>
</dbReference>
<dbReference type="GO" id="GO:0000724">
    <property type="term" value="P:double-strand break repair via homologous recombination"/>
    <property type="evidence" value="ECO:0007669"/>
    <property type="project" value="TreeGrafter"/>
</dbReference>
<evidence type="ECO:0000259" key="2">
    <source>
        <dbReference type="PROSITE" id="PS50966"/>
    </source>
</evidence>
<dbReference type="Pfam" id="PF04434">
    <property type="entry name" value="SWIM"/>
    <property type="match status" value="1"/>
</dbReference>
<dbReference type="EMBL" id="KQ085886">
    <property type="protein sequence ID" value="KLO19454.1"/>
    <property type="molecule type" value="Genomic_DNA"/>
</dbReference>
<organism evidence="3 4">
    <name type="scientific">Schizopora paradoxa</name>
    <dbReference type="NCBI Taxonomy" id="27342"/>
    <lineage>
        <taxon>Eukaryota</taxon>
        <taxon>Fungi</taxon>
        <taxon>Dikarya</taxon>
        <taxon>Basidiomycota</taxon>
        <taxon>Agaricomycotina</taxon>
        <taxon>Agaricomycetes</taxon>
        <taxon>Hymenochaetales</taxon>
        <taxon>Schizoporaceae</taxon>
        <taxon>Schizopora</taxon>
    </lineage>
</organism>
<dbReference type="OrthoDB" id="337581at2759"/>
<name>A0A0H2S6B7_9AGAM</name>